<evidence type="ECO:0000256" key="3">
    <source>
        <dbReference type="ARBA" id="ARBA00022989"/>
    </source>
</evidence>
<evidence type="ECO:0000256" key="5">
    <source>
        <dbReference type="SAM" id="Coils"/>
    </source>
</evidence>
<feature type="compositionally biased region" description="Basic and acidic residues" evidence="6">
    <location>
        <begin position="14"/>
        <end position="24"/>
    </location>
</feature>
<reference evidence="8" key="1">
    <citation type="submission" date="2024-02" db="EMBL/GenBank/DDBJ databases">
        <authorList>
            <consortium name="ELIXIR-Norway"/>
            <consortium name="Elixir Norway"/>
        </authorList>
    </citation>
    <scope>NUCLEOTIDE SEQUENCE</scope>
</reference>
<evidence type="ECO:0000313" key="9">
    <source>
        <dbReference type="Proteomes" id="UP001497444"/>
    </source>
</evidence>
<evidence type="ECO:0000313" key="8">
    <source>
        <dbReference type="EMBL" id="CAK9277255.1"/>
    </source>
</evidence>
<feature type="domain" description="GTD-binding" evidence="7">
    <location>
        <begin position="22"/>
        <end position="120"/>
    </location>
</feature>
<protein>
    <recommendedName>
        <fullName evidence="7">GTD-binding domain-containing protein</fullName>
    </recommendedName>
</protein>
<feature type="region of interest" description="Disordered" evidence="6">
    <location>
        <begin position="127"/>
        <end position="158"/>
    </location>
</feature>
<dbReference type="InterPro" id="IPR007656">
    <property type="entry name" value="GTD-bd"/>
</dbReference>
<feature type="coiled-coil region" evidence="5">
    <location>
        <begin position="268"/>
        <end position="312"/>
    </location>
</feature>
<accession>A0ABP0XI37</accession>
<comment type="subcellular location">
    <subcellularLocation>
        <location evidence="1">Membrane</location>
        <topology evidence="1">Single-pass membrane protein</topology>
    </subcellularLocation>
</comment>
<dbReference type="Proteomes" id="UP001497444">
    <property type="component" value="Chromosome 8"/>
</dbReference>
<feature type="compositionally biased region" description="Basic and acidic residues" evidence="6">
    <location>
        <begin position="147"/>
        <end position="158"/>
    </location>
</feature>
<keyword evidence="3" id="KW-1133">Transmembrane helix</keyword>
<keyword evidence="2" id="KW-0812">Transmembrane</keyword>
<keyword evidence="5" id="KW-0175">Coiled coil</keyword>
<sequence length="415" mass="47141">MEEASSNASSGLDNNRDLEENDENERLLKALRDEREAQAALYHELEKERNAAATAANEAMAMITRLQEEKALVQMEARQFQRMVEEKTVYDQEAMEILKEVLARREEEKNQLEDEMRKCKTKLLGRDQATVPERRRNETMQPGCSSRDTEDTSFSEREIEEKRLSVLEYVWKFEEQLHHHQQGGRQPPSAPTGGRPKSAGDEQTSEDERRRTMCHHSNSSPQKAATVVSGKLEKEENLGEDDETCRSMGLGARAPSVDKEIMHLTLRLKTLEADRHLMKQTIESLRQENGEMKLLQEIAQQLRELRDMEQKDSQKQSNPFPLTSSCQGMMSFTHLFNSAQIQLSKLAHVCLGNVVTRDHKAHVGLGHLLHFSPKPSTCITQVRRANIPATLSAIKGRGFGTSANIEVAKWLLQTG</sequence>
<proteinExistence type="predicted"/>
<evidence type="ECO:0000256" key="2">
    <source>
        <dbReference type="ARBA" id="ARBA00022692"/>
    </source>
</evidence>
<dbReference type="PANTHER" id="PTHR31448">
    <property type="entry name" value="MYOSIN-BINDING PROTEIN 2"/>
    <property type="match status" value="1"/>
</dbReference>
<name>A0ABP0XI37_9BRYO</name>
<evidence type="ECO:0000256" key="1">
    <source>
        <dbReference type="ARBA" id="ARBA00004167"/>
    </source>
</evidence>
<dbReference type="PROSITE" id="PS51775">
    <property type="entry name" value="GTD_BINDING"/>
    <property type="match status" value="1"/>
</dbReference>
<gene>
    <name evidence="8" type="ORF">CSSPJE1EN1_LOCUS22733</name>
</gene>
<evidence type="ECO:0000256" key="4">
    <source>
        <dbReference type="ARBA" id="ARBA00023136"/>
    </source>
</evidence>
<dbReference type="EMBL" id="OZ020103">
    <property type="protein sequence ID" value="CAK9277255.1"/>
    <property type="molecule type" value="Genomic_DNA"/>
</dbReference>
<organism evidence="8 9">
    <name type="scientific">Sphagnum jensenii</name>
    <dbReference type="NCBI Taxonomy" id="128206"/>
    <lineage>
        <taxon>Eukaryota</taxon>
        <taxon>Viridiplantae</taxon>
        <taxon>Streptophyta</taxon>
        <taxon>Embryophyta</taxon>
        <taxon>Bryophyta</taxon>
        <taxon>Sphagnophytina</taxon>
        <taxon>Sphagnopsida</taxon>
        <taxon>Sphagnales</taxon>
        <taxon>Sphagnaceae</taxon>
        <taxon>Sphagnum</taxon>
    </lineage>
</organism>
<evidence type="ECO:0000256" key="6">
    <source>
        <dbReference type="SAM" id="MobiDB-lite"/>
    </source>
</evidence>
<feature type="region of interest" description="Disordered" evidence="6">
    <location>
        <begin position="1"/>
        <end position="24"/>
    </location>
</feature>
<dbReference type="InterPro" id="IPR039306">
    <property type="entry name" value="MYOB"/>
</dbReference>
<keyword evidence="9" id="KW-1185">Reference proteome</keyword>
<feature type="region of interest" description="Disordered" evidence="6">
    <location>
        <begin position="177"/>
        <end position="250"/>
    </location>
</feature>
<dbReference type="Pfam" id="PF04576">
    <property type="entry name" value="Zein-binding"/>
    <property type="match status" value="1"/>
</dbReference>
<dbReference type="PANTHER" id="PTHR31448:SF3">
    <property type="entry name" value="MYOSIN-BINDING PROTEIN 2"/>
    <property type="match status" value="1"/>
</dbReference>
<keyword evidence="4" id="KW-0472">Membrane</keyword>
<feature type="compositionally biased region" description="Polar residues" evidence="6">
    <location>
        <begin position="1"/>
        <end position="11"/>
    </location>
</feature>
<evidence type="ECO:0000259" key="7">
    <source>
        <dbReference type="PROSITE" id="PS51775"/>
    </source>
</evidence>